<feature type="transmembrane region" description="Helical" evidence="5">
    <location>
        <begin position="126"/>
        <end position="144"/>
    </location>
</feature>
<dbReference type="Proteomes" id="UP000318138">
    <property type="component" value="Chromosome"/>
</dbReference>
<dbReference type="AlphaFoldDB" id="A0A859FEW9"/>
<evidence type="ECO:0000256" key="2">
    <source>
        <dbReference type="ARBA" id="ARBA00022692"/>
    </source>
</evidence>
<accession>A0A859FEW9</accession>
<organism evidence="7 8">
    <name type="scientific">Paenalkalicoccus suaedae</name>
    <dbReference type="NCBI Taxonomy" id="2592382"/>
    <lineage>
        <taxon>Bacteria</taxon>
        <taxon>Bacillati</taxon>
        <taxon>Bacillota</taxon>
        <taxon>Bacilli</taxon>
        <taxon>Bacillales</taxon>
        <taxon>Bacillaceae</taxon>
        <taxon>Paenalkalicoccus</taxon>
    </lineage>
</organism>
<evidence type="ECO:0000259" key="6">
    <source>
        <dbReference type="Pfam" id="PF00916"/>
    </source>
</evidence>
<feature type="transmembrane region" description="Helical" evidence="5">
    <location>
        <begin position="20"/>
        <end position="38"/>
    </location>
</feature>
<feature type="transmembrane region" description="Helical" evidence="5">
    <location>
        <begin position="44"/>
        <end position="60"/>
    </location>
</feature>
<dbReference type="EMBL" id="CP041372">
    <property type="protein sequence ID" value="QKS71627.1"/>
    <property type="molecule type" value="Genomic_DNA"/>
</dbReference>
<feature type="transmembrane region" description="Helical" evidence="5">
    <location>
        <begin position="234"/>
        <end position="260"/>
    </location>
</feature>
<evidence type="ECO:0000256" key="4">
    <source>
        <dbReference type="ARBA" id="ARBA00023136"/>
    </source>
</evidence>
<feature type="transmembrane region" description="Helical" evidence="5">
    <location>
        <begin position="281"/>
        <end position="299"/>
    </location>
</feature>
<evidence type="ECO:0000256" key="5">
    <source>
        <dbReference type="SAM" id="Phobius"/>
    </source>
</evidence>
<feature type="transmembrane region" description="Helical" evidence="5">
    <location>
        <begin position="67"/>
        <end position="87"/>
    </location>
</feature>
<comment type="subcellular location">
    <subcellularLocation>
        <location evidence="1">Membrane</location>
        <topology evidence="1">Multi-pass membrane protein</topology>
    </subcellularLocation>
</comment>
<feature type="transmembrane region" description="Helical" evidence="5">
    <location>
        <begin position="319"/>
        <end position="336"/>
    </location>
</feature>
<dbReference type="RefSeq" id="WP_176009660.1">
    <property type="nucleotide sequence ID" value="NZ_CP041372.2"/>
</dbReference>
<evidence type="ECO:0000313" key="8">
    <source>
        <dbReference type="Proteomes" id="UP000318138"/>
    </source>
</evidence>
<feature type="transmembrane region" description="Helical" evidence="5">
    <location>
        <begin position="174"/>
        <end position="190"/>
    </location>
</feature>
<feature type="domain" description="SLC26A/SulP transporter" evidence="6">
    <location>
        <begin position="14"/>
        <end position="382"/>
    </location>
</feature>
<name>A0A859FEW9_9BACI</name>
<feature type="transmembrane region" description="Helical" evidence="5">
    <location>
        <begin position="197"/>
        <end position="214"/>
    </location>
</feature>
<keyword evidence="2 5" id="KW-0812">Transmembrane</keyword>
<feature type="transmembrane region" description="Helical" evidence="5">
    <location>
        <begin position="341"/>
        <end position="360"/>
    </location>
</feature>
<evidence type="ECO:0000313" key="7">
    <source>
        <dbReference type="EMBL" id="QKS71627.1"/>
    </source>
</evidence>
<feature type="transmembrane region" description="Helical" evidence="5">
    <location>
        <begin position="93"/>
        <end position="114"/>
    </location>
</feature>
<gene>
    <name evidence="7" type="ORF">FLK61_33620</name>
</gene>
<protein>
    <submittedName>
        <fullName evidence="7">Sodium-independent anion transporter</fullName>
    </submittedName>
</protein>
<evidence type="ECO:0000256" key="3">
    <source>
        <dbReference type="ARBA" id="ARBA00022989"/>
    </source>
</evidence>
<keyword evidence="3 5" id="KW-1133">Transmembrane helix</keyword>
<dbReference type="GO" id="GO:0055085">
    <property type="term" value="P:transmembrane transport"/>
    <property type="evidence" value="ECO:0007669"/>
    <property type="project" value="InterPro"/>
</dbReference>
<dbReference type="PANTHER" id="PTHR11814">
    <property type="entry name" value="SULFATE TRANSPORTER"/>
    <property type="match status" value="1"/>
</dbReference>
<dbReference type="InterPro" id="IPR001902">
    <property type="entry name" value="SLC26A/SulP_fam"/>
</dbReference>
<reference evidence="8" key="1">
    <citation type="submission" date="2019-07" db="EMBL/GenBank/DDBJ databases">
        <title>Bacillus alkalisoli sp. nov. isolated from saline soil.</title>
        <authorList>
            <person name="Sun J.-Q."/>
            <person name="Xu L."/>
        </authorList>
    </citation>
    <scope>NUCLEOTIDE SEQUENCE [LARGE SCALE GENOMIC DNA]</scope>
    <source>
        <strain evidence="8">M4U3P1</strain>
    </source>
</reference>
<keyword evidence="8" id="KW-1185">Reference proteome</keyword>
<dbReference type="InterPro" id="IPR011547">
    <property type="entry name" value="SLC26A/SulP_dom"/>
</dbReference>
<proteinExistence type="predicted"/>
<keyword evidence="4 5" id="KW-0472">Membrane</keyword>
<dbReference type="KEGG" id="psua:FLK61_33620"/>
<sequence length="418" mass="44332">MNSQQTNHYLKHEFRSDLQAGLIVAVMLVPQGMAYALLAGMPPITGLYASIIPILIYAMIGTSRQLAVGPVAVVSLLVFAGVSQLAEPGSSEFVSYAILLMMMVGVIQVVMGVIRLGGLASFIPHAVISGFTSAAAIVIAFSQLKHVFGVSVPSEASPLQTITHIFMQLPNSQVITFSIALGSVALLLILKKIAPAFPAPLLVVIVTVLLVSGFNLAERGVSIIGDVPAGLPSLLIPTITIDAMLLLLPTALTISFIGFMESYAMAKVIAQKESYSIKPNRELIGLGAANVGGSFFGAFPVTGGFSRSAVNYEAGAKTKFAGVITAMLIALTLVFFTSYFYYLPNAVLAAIVLVAVYKLIDYSEAAHLFSYNRIDFALWMITFLATLVISVEIGLVTGIIAGMLVIPLRRKRVLMDAA</sequence>
<feature type="transmembrane region" description="Helical" evidence="5">
    <location>
        <begin position="380"/>
        <end position="406"/>
    </location>
</feature>
<evidence type="ECO:0000256" key="1">
    <source>
        <dbReference type="ARBA" id="ARBA00004141"/>
    </source>
</evidence>
<dbReference type="Pfam" id="PF00916">
    <property type="entry name" value="Sulfate_transp"/>
    <property type="match status" value="1"/>
</dbReference>
<dbReference type="GO" id="GO:0016020">
    <property type="term" value="C:membrane"/>
    <property type="evidence" value="ECO:0007669"/>
    <property type="project" value="UniProtKB-SubCell"/>
</dbReference>